<evidence type="ECO:0008006" key="5">
    <source>
        <dbReference type="Google" id="ProtNLM"/>
    </source>
</evidence>
<dbReference type="Proteomes" id="UP000014012">
    <property type="component" value="Unassembled WGS sequence"/>
</dbReference>
<keyword evidence="4" id="KW-1185">Reference proteome</keyword>
<feature type="domain" description="PvuRts1 I-like SET and RING associated" evidence="1">
    <location>
        <begin position="139"/>
        <end position="278"/>
    </location>
</feature>
<dbReference type="HOGENOM" id="CLU_085699_0_0_6"/>
<gene>
    <name evidence="3" type="ORF">PLESHI_00235</name>
</gene>
<name>R8AVX2_PLESH</name>
<evidence type="ECO:0000259" key="2">
    <source>
        <dbReference type="Pfam" id="PF21598"/>
    </source>
</evidence>
<dbReference type="RefSeq" id="WP_010861687.1">
    <property type="nucleotide sequence ID" value="NZ_KB944507.1"/>
</dbReference>
<dbReference type="InterPro" id="IPR040674">
    <property type="entry name" value="PvuRts1I-like_SRA"/>
</dbReference>
<organism evidence="3 4">
    <name type="scientific">Plesiomonas shigelloides 302-73</name>
    <dbReference type="NCBI Taxonomy" id="1315976"/>
    <lineage>
        <taxon>Bacteria</taxon>
        <taxon>Pseudomonadati</taxon>
        <taxon>Pseudomonadota</taxon>
        <taxon>Gammaproteobacteria</taxon>
        <taxon>Enterobacterales</taxon>
        <taxon>Enterobacteriaceae</taxon>
        <taxon>Plesiomonas</taxon>
    </lineage>
</organism>
<accession>R8AVX2</accession>
<sequence length="283" mass="33044">MEKLDFISRQLARTYRKRFEQYVITRIWHLLDDADIKIITQQYIVRPNGRALTDLYSPQFSLHIEVDEEYHLNQSEQDKLRDSDIINATGHEIIRISTSKGLQSLNEEIEQVVQLIKYKKQNCANFIKWDLGMEQDSNTYIQRGYIDLCDDVAFDKIASAVNCFGHNYAGWQRGGASHAFEEGTIIWFPKLFPNGEWDNIITDDENTIYERNVNDDKAVAHIEKTISEGIHTRIVFAKVKDSLGKTKYRFKGKYTLSVEETDFEKGLVWKRVATRVRTYKCAQ</sequence>
<dbReference type="Pfam" id="PF21598">
    <property type="entry name" value="PvuRts1I-like_N"/>
    <property type="match status" value="1"/>
</dbReference>
<dbReference type="EMBL" id="AQQO01000015">
    <property type="protein sequence ID" value="EON90480.1"/>
    <property type="molecule type" value="Genomic_DNA"/>
</dbReference>
<dbReference type="OrthoDB" id="5125854at2"/>
<evidence type="ECO:0000259" key="1">
    <source>
        <dbReference type="Pfam" id="PF18491"/>
    </source>
</evidence>
<dbReference type="REBASE" id="68725">
    <property type="entry name" value="Psh73ORF235P"/>
</dbReference>
<evidence type="ECO:0000313" key="4">
    <source>
        <dbReference type="Proteomes" id="UP000014012"/>
    </source>
</evidence>
<dbReference type="PATRIC" id="fig|1315976.3.peg.27"/>
<feature type="domain" description="Restriction endonuclease PvuRts1 I-like N-terminal" evidence="2">
    <location>
        <begin position="4"/>
        <end position="117"/>
    </location>
</feature>
<dbReference type="InterPro" id="IPR048797">
    <property type="entry name" value="PvuRts1I-like_N"/>
</dbReference>
<dbReference type="Pfam" id="PF18491">
    <property type="entry name" value="SRA"/>
    <property type="match status" value="1"/>
</dbReference>
<evidence type="ECO:0000313" key="3">
    <source>
        <dbReference type="EMBL" id="EON90480.1"/>
    </source>
</evidence>
<proteinExistence type="predicted"/>
<dbReference type="Gene3D" id="3.40.960.10">
    <property type="entry name" value="VSR Endonuclease"/>
    <property type="match status" value="1"/>
</dbReference>
<reference evidence="3 4" key="1">
    <citation type="journal article" date="2013" name="Genome Announc.">
        <title>Genome Sequence of Plesiomonas shigelloides Strain 302-73 (Serotype O1).</title>
        <authorList>
            <person name="Pique N."/>
            <person name="Aquilini E."/>
            <person name="Alioto T."/>
            <person name="Minana-Galbis D."/>
            <person name="Tomas J.M."/>
        </authorList>
    </citation>
    <scope>NUCLEOTIDE SEQUENCE [LARGE SCALE GENOMIC DNA]</scope>
    <source>
        <strain evidence="3 4">302-73</strain>
    </source>
</reference>
<comment type="caution">
    <text evidence="3">The sequence shown here is derived from an EMBL/GenBank/DDBJ whole genome shotgun (WGS) entry which is preliminary data.</text>
</comment>
<protein>
    <recommendedName>
        <fullName evidence="5">SET and RING associated domain-containing protein</fullName>
    </recommendedName>
</protein>
<dbReference type="AlphaFoldDB" id="R8AVX2"/>